<dbReference type="EMBL" id="MDJC01000023">
    <property type="protein sequence ID" value="OEY76002.1"/>
    <property type="molecule type" value="Genomic_DNA"/>
</dbReference>
<organism evidence="1 2">
    <name type="scientific">Haemophilus quentini</name>
    <dbReference type="NCBI Taxonomy" id="123834"/>
    <lineage>
        <taxon>Bacteria</taxon>
        <taxon>Pseudomonadati</taxon>
        <taxon>Pseudomonadota</taxon>
        <taxon>Gammaproteobacteria</taxon>
        <taxon>Pasteurellales</taxon>
        <taxon>Pasteurellaceae</taxon>
        <taxon>Haemophilus</taxon>
    </lineage>
</organism>
<name>A0ABX3BNP8_9PAST</name>
<gene>
    <name evidence="1" type="ORF">BFQ30_01825</name>
</gene>
<comment type="caution">
    <text evidence="1">The sequence shown here is derived from an EMBL/GenBank/DDBJ whole genome shotgun (WGS) entry which is preliminary data.</text>
</comment>
<evidence type="ECO:0000313" key="2">
    <source>
        <dbReference type="Proteomes" id="UP000175677"/>
    </source>
</evidence>
<keyword evidence="2" id="KW-1185">Reference proteome</keyword>
<accession>A0ABX3BNP8</accession>
<proteinExistence type="predicted"/>
<sequence length="224" mass="25521">MPEFGINSPDLKIDSTYRSYVYKSTHKLTQEFKNGELTEALLDCEPTDVFVVSDLSHNDPMNLNRYNSIFIYYHDDLRHVGFSFCPENKNAKATLIVHRFMLAHKSNDKYGIEIFDKLGRVVFNSSEKPLLIQDAVRLGSTPQVIKNYNHRVGILAQPSYTISSGSFGIYQMLHQCLKVGNNRTISYLCTTESEIDGEYFTPSTPTKPSDDRYPSMIVVNLSNI</sequence>
<evidence type="ECO:0000313" key="1">
    <source>
        <dbReference type="EMBL" id="OEY76002.1"/>
    </source>
</evidence>
<dbReference type="Proteomes" id="UP000175677">
    <property type="component" value="Unassembled WGS sequence"/>
</dbReference>
<reference evidence="1 2" key="1">
    <citation type="submission" date="2016-08" db="EMBL/GenBank/DDBJ databases">
        <authorList>
            <person name="Eshaghi A."/>
            <person name="Soares D."/>
            <person name="Kus J."/>
            <person name="Richardson D."/>
            <person name="Li A."/>
            <person name="Patel S.N."/>
        </authorList>
    </citation>
    <scope>NUCLEOTIDE SEQUENCE [LARGE SCALE GENOMIC DNA]</scope>
    <source>
        <strain evidence="1 2">C860</strain>
    </source>
</reference>
<dbReference type="RefSeq" id="WP_044232283.1">
    <property type="nucleotide sequence ID" value="NZ_MCII02000018.1"/>
</dbReference>
<protein>
    <submittedName>
        <fullName evidence="1">Uncharacterized protein</fullName>
    </submittedName>
</protein>